<feature type="domain" description="F-box" evidence="1">
    <location>
        <begin position="20"/>
        <end position="69"/>
    </location>
</feature>
<dbReference type="Pfam" id="PF23310">
    <property type="entry name" value="TPR_27"/>
    <property type="match status" value="1"/>
</dbReference>
<accession>A0AAD7VKJ2</accession>
<sequence length="225" mass="25480">MAVLKPTKRSSIFQREKNRIAPINSLPNELLQQVLARVAATSFSDIYNAKLSCKAFLGAAEDDFIFEHISMDKFPRNSWDPSNKVFSFLKRCLQSGNAEALYRKGMMDYFSDLQIESGRECLKRAAQKGHMEAKYVYAEPSPTCLDWVAVDGMPTSLVNLSREAQYKGWLDSLLCSVVRPPLSLAVKSLRTIKKVLPLFFVSAEWNSFNSLIWFKCAWCEGVRGS</sequence>
<dbReference type="InterPro" id="IPR036047">
    <property type="entry name" value="F-box-like_dom_sf"/>
</dbReference>
<dbReference type="EMBL" id="JARAOO010000002">
    <property type="protein sequence ID" value="KAJ7979073.1"/>
    <property type="molecule type" value="Genomic_DNA"/>
</dbReference>
<dbReference type="InterPro" id="IPR001810">
    <property type="entry name" value="F-box_dom"/>
</dbReference>
<evidence type="ECO:0000259" key="1">
    <source>
        <dbReference type="PROSITE" id="PS50181"/>
    </source>
</evidence>
<dbReference type="Proteomes" id="UP001163823">
    <property type="component" value="Chromosome 2"/>
</dbReference>
<dbReference type="KEGG" id="qsa:O6P43_002512"/>
<dbReference type="InterPro" id="IPR057136">
    <property type="entry name" value="At2g35280_TPR_dom"/>
</dbReference>
<dbReference type="SUPFAM" id="SSF81383">
    <property type="entry name" value="F-box domain"/>
    <property type="match status" value="1"/>
</dbReference>
<protein>
    <submittedName>
        <fullName evidence="2">F-box protein</fullName>
    </submittedName>
</protein>
<dbReference type="InterPro" id="IPR040338">
    <property type="entry name" value="At1g67623-like"/>
</dbReference>
<organism evidence="2 3">
    <name type="scientific">Quillaja saponaria</name>
    <name type="common">Soap bark tree</name>
    <dbReference type="NCBI Taxonomy" id="32244"/>
    <lineage>
        <taxon>Eukaryota</taxon>
        <taxon>Viridiplantae</taxon>
        <taxon>Streptophyta</taxon>
        <taxon>Embryophyta</taxon>
        <taxon>Tracheophyta</taxon>
        <taxon>Spermatophyta</taxon>
        <taxon>Magnoliopsida</taxon>
        <taxon>eudicotyledons</taxon>
        <taxon>Gunneridae</taxon>
        <taxon>Pentapetalae</taxon>
        <taxon>rosids</taxon>
        <taxon>fabids</taxon>
        <taxon>Fabales</taxon>
        <taxon>Quillajaceae</taxon>
        <taxon>Quillaja</taxon>
    </lineage>
</organism>
<name>A0AAD7VKJ2_QUISA</name>
<gene>
    <name evidence="2" type="ORF">O6P43_002512</name>
</gene>
<dbReference type="PANTHER" id="PTHR33784:SF10">
    <property type="entry name" value="F-BOX PROTEIN"/>
    <property type="match status" value="1"/>
</dbReference>
<dbReference type="AlphaFoldDB" id="A0AAD7VKJ2"/>
<comment type="caution">
    <text evidence="2">The sequence shown here is derived from an EMBL/GenBank/DDBJ whole genome shotgun (WGS) entry which is preliminary data.</text>
</comment>
<reference evidence="2" key="1">
    <citation type="journal article" date="2023" name="Science">
        <title>Elucidation of the pathway for biosynthesis of saponin adjuvants from the soapbark tree.</title>
        <authorList>
            <person name="Reed J."/>
            <person name="Orme A."/>
            <person name="El-Demerdash A."/>
            <person name="Owen C."/>
            <person name="Martin L.B.B."/>
            <person name="Misra R.C."/>
            <person name="Kikuchi S."/>
            <person name="Rejzek M."/>
            <person name="Martin A.C."/>
            <person name="Harkess A."/>
            <person name="Leebens-Mack J."/>
            <person name="Louveau T."/>
            <person name="Stephenson M.J."/>
            <person name="Osbourn A."/>
        </authorList>
    </citation>
    <scope>NUCLEOTIDE SEQUENCE</scope>
    <source>
        <strain evidence="2">S10</strain>
    </source>
</reference>
<keyword evidence="3" id="KW-1185">Reference proteome</keyword>
<evidence type="ECO:0000313" key="2">
    <source>
        <dbReference type="EMBL" id="KAJ7979073.1"/>
    </source>
</evidence>
<dbReference type="PROSITE" id="PS50181">
    <property type="entry name" value="FBOX"/>
    <property type="match status" value="1"/>
</dbReference>
<evidence type="ECO:0000313" key="3">
    <source>
        <dbReference type="Proteomes" id="UP001163823"/>
    </source>
</evidence>
<dbReference type="PANTHER" id="PTHR33784">
    <property type="entry name" value="OS05G0482100 PROTEIN"/>
    <property type="match status" value="1"/>
</dbReference>
<proteinExistence type="predicted"/>